<protein>
    <submittedName>
        <fullName evidence="2">Protein phosphatase 1 regulatory subunit 3D</fullName>
    </submittedName>
</protein>
<gene>
    <name evidence="2" type="primary">PPP1R3D</name>
</gene>
<dbReference type="GO" id="GO:0000164">
    <property type="term" value="C:protein phosphatase type 1 complex"/>
    <property type="evidence" value="ECO:0007669"/>
    <property type="project" value="TreeGrafter"/>
</dbReference>
<keyword evidence="3" id="KW-1185">Reference proteome</keyword>
<dbReference type="InterPro" id="IPR050782">
    <property type="entry name" value="PP1_regulatory_subunit_3"/>
</dbReference>
<dbReference type="OrthoDB" id="1881at2759"/>
<reference evidence="2" key="2">
    <citation type="submission" date="2025-09" db="UniProtKB">
        <authorList>
            <consortium name="Ensembl"/>
        </authorList>
    </citation>
    <scope>IDENTIFICATION</scope>
</reference>
<dbReference type="InterPro" id="IPR038175">
    <property type="entry name" value="CBM21_dom_sf"/>
</dbReference>
<evidence type="ECO:0000259" key="1">
    <source>
        <dbReference type="PROSITE" id="PS51159"/>
    </source>
</evidence>
<dbReference type="GO" id="GO:0005979">
    <property type="term" value="P:regulation of glycogen biosynthetic process"/>
    <property type="evidence" value="ECO:0007669"/>
    <property type="project" value="TreeGrafter"/>
</dbReference>
<dbReference type="AlphaFoldDB" id="A0A8C5Q407"/>
<dbReference type="Gene3D" id="2.60.40.2440">
    <property type="entry name" value="Carbohydrate binding type-21 domain"/>
    <property type="match status" value="1"/>
</dbReference>
<name>A0A8C5Q407_9ANUR</name>
<dbReference type="PROSITE" id="PS51159">
    <property type="entry name" value="CBM21"/>
    <property type="match status" value="1"/>
</dbReference>
<organism evidence="2 3">
    <name type="scientific">Leptobrachium leishanense</name>
    <name type="common">Leishan spiny toad</name>
    <dbReference type="NCBI Taxonomy" id="445787"/>
    <lineage>
        <taxon>Eukaryota</taxon>
        <taxon>Metazoa</taxon>
        <taxon>Chordata</taxon>
        <taxon>Craniata</taxon>
        <taxon>Vertebrata</taxon>
        <taxon>Euteleostomi</taxon>
        <taxon>Amphibia</taxon>
        <taxon>Batrachia</taxon>
        <taxon>Anura</taxon>
        <taxon>Pelobatoidea</taxon>
        <taxon>Megophryidae</taxon>
        <taxon>Leptobrachium</taxon>
    </lineage>
</organism>
<dbReference type="Pfam" id="PF03370">
    <property type="entry name" value="CBM_21"/>
    <property type="match status" value="1"/>
</dbReference>
<evidence type="ECO:0000313" key="3">
    <source>
        <dbReference type="Proteomes" id="UP000694569"/>
    </source>
</evidence>
<accession>A0A8C5Q407</accession>
<dbReference type="GeneTree" id="ENSGT00940000161921"/>
<dbReference type="InterPro" id="IPR005036">
    <property type="entry name" value="CBM21_dom"/>
</dbReference>
<dbReference type="Ensembl" id="ENSLLET00000032807.1">
    <property type="protein sequence ID" value="ENSLLEP00000031593.1"/>
    <property type="gene ID" value="ENSLLEG00000020009.1"/>
</dbReference>
<feature type="domain" description="CBM21" evidence="1">
    <location>
        <begin position="135"/>
        <end position="243"/>
    </location>
</feature>
<reference evidence="2" key="1">
    <citation type="submission" date="2025-08" db="UniProtKB">
        <authorList>
            <consortium name="Ensembl"/>
        </authorList>
    </citation>
    <scope>IDENTIFICATION</scope>
</reference>
<dbReference type="Proteomes" id="UP000694569">
    <property type="component" value="Unplaced"/>
</dbReference>
<evidence type="ECO:0000313" key="2">
    <source>
        <dbReference type="Ensembl" id="ENSLLEP00000031593.1"/>
    </source>
</evidence>
<dbReference type="GO" id="GO:2001069">
    <property type="term" value="F:glycogen binding"/>
    <property type="evidence" value="ECO:0007669"/>
    <property type="project" value="TreeGrafter"/>
</dbReference>
<dbReference type="PANTHER" id="PTHR12307">
    <property type="entry name" value="PROTEIN PHOSPHATASE 1 REGULATORY SUBUNIT"/>
    <property type="match status" value="1"/>
</dbReference>
<dbReference type="GO" id="GO:0008157">
    <property type="term" value="F:protein phosphatase 1 binding"/>
    <property type="evidence" value="ECO:0007669"/>
    <property type="project" value="TreeGrafter"/>
</dbReference>
<dbReference type="PANTHER" id="PTHR12307:SF4">
    <property type="entry name" value="PROTEIN PHOSPHATASE 1 REGULATORY SUBUNIT 3D"/>
    <property type="match status" value="1"/>
</dbReference>
<sequence>INLFVLTFQFPAAMRGRLVGRQDRHRMTGSSTSASCDPKLRPIMRRRAKSLPSSTERKSSTKCRPRCNRVRFADSLGIELAEVKVFNAADYPSIPLHVLSRLSINSDLCCSHDLEFAIQYLQPDFQSPGEGEDFTERLRRDCVCLERVTSSDELGISGTIRVLNLAFEKAVSVRYTLAEWKTFYEIAAVWQKSKEHDTDVFSFSIKLPPYLHNICSAVQLAVRYRVAEKDYWDNNRGKNYSFTYRSHSLKIPKDMEQSWIHFI</sequence>
<proteinExistence type="predicted"/>